<dbReference type="Gene3D" id="3.30.70.1060">
    <property type="entry name" value="Dimeric alpha+beta barrel"/>
    <property type="match status" value="1"/>
</dbReference>
<dbReference type="InterPro" id="IPR011008">
    <property type="entry name" value="Dimeric_a/b-barrel"/>
</dbReference>
<dbReference type="AlphaFoldDB" id="A0A7H0SSH0"/>
<accession>A0A7H0SSH0</accession>
<dbReference type="EMBL" id="CP046884">
    <property type="protein sequence ID" value="QNQ91495.1"/>
    <property type="molecule type" value="Genomic_DNA"/>
</dbReference>
<evidence type="ECO:0000256" key="1">
    <source>
        <dbReference type="ARBA" id="ARBA00007689"/>
    </source>
</evidence>
<protein>
    <recommendedName>
        <fullName evidence="2">YCII-related domain-containing protein</fullName>
    </recommendedName>
</protein>
<sequence>MSMSLFAVQYFYEGSPQEMAEIRPVHVEFLRGLHESGILKVSGPADGGISALLIFEAESKDYLKDILNQDPFWKSGFIKERPIREWNPAFGNIG</sequence>
<gene>
    <name evidence="3" type="ORF">GP475_09280</name>
</gene>
<evidence type="ECO:0000313" key="3">
    <source>
        <dbReference type="EMBL" id="QNQ91495.1"/>
    </source>
</evidence>
<comment type="similarity">
    <text evidence="1">Belongs to the YciI family.</text>
</comment>
<dbReference type="Proteomes" id="UP000516320">
    <property type="component" value="Chromosome"/>
</dbReference>
<feature type="domain" description="YCII-related" evidence="2">
    <location>
        <begin position="7"/>
        <end position="87"/>
    </location>
</feature>
<dbReference type="InterPro" id="IPR005545">
    <property type="entry name" value="YCII"/>
</dbReference>
<dbReference type="PANTHER" id="PTHR37828">
    <property type="entry name" value="GSR2449 PROTEIN"/>
    <property type="match status" value="1"/>
</dbReference>
<evidence type="ECO:0000313" key="4">
    <source>
        <dbReference type="Proteomes" id="UP000516320"/>
    </source>
</evidence>
<keyword evidence="4" id="KW-1185">Reference proteome</keyword>
<proteinExistence type="inferred from homology"/>
<dbReference type="Pfam" id="PF03795">
    <property type="entry name" value="YCII"/>
    <property type="match status" value="1"/>
</dbReference>
<organism evidence="3 4">
    <name type="scientific">Corynebacterium poyangense</name>
    <dbReference type="NCBI Taxonomy" id="2684405"/>
    <lineage>
        <taxon>Bacteria</taxon>
        <taxon>Bacillati</taxon>
        <taxon>Actinomycetota</taxon>
        <taxon>Actinomycetes</taxon>
        <taxon>Mycobacteriales</taxon>
        <taxon>Corynebacteriaceae</taxon>
        <taxon>Corynebacterium</taxon>
    </lineage>
</organism>
<dbReference type="KEGG" id="cpoy:GP475_09280"/>
<reference evidence="3 4" key="1">
    <citation type="submission" date="2019-12" db="EMBL/GenBank/DDBJ databases">
        <title>Corynebacterium sp. nov., isolated from feces of the Anser Albifrons in China.</title>
        <authorList>
            <person name="Liu Q."/>
        </authorList>
    </citation>
    <scope>NUCLEOTIDE SEQUENCE [LARGE SCALE GENOMIC DNA]</scope>
    <source>
        <strain evidence="3 4">4H37-19</strain>
    </source>
</reference>
<evidence type="ECO:0000259" key="2">
    <source>
        <dbReference type="Pfam" id="PF03795"/>
    </source>
</evidence>
<dbReference type="PANTHER" id="PTHR37828:SF1">
    <property type="entry name" value="YCII-RELATED DOMAIN-CONTAINING PROTEIN"/>
    <property type="match status" value="1"/>
</dbReference>
<dbReference type="SUPFAM" id="SSF54909">
    <property type="entry name" value="Dimeric alpha+beta barrel"/>
    <property type="match status" value="1"/>
</dbReference>
<name>A0A7H0SSH0_9CORY</name>